<dbReference type="Pfam" id="PF17946">
    <property type="entry name" value="RecC_C"/>
    <property type="match status" value="1"/>
</dbReference>
<comment type="function">
    <text evidence="10">A helicase/nuclease that prepares dsDNA breaks (DSB) for recombinational DNA repair. Binds to DSBs and unwinds DNA via a highly rapid and processive ATP-dependent bidirectional helicase activity. Unwinds dsDNA until it encounters a Chi (crossover hotspot instigator) sequence from the 3' direction. Cuts ssDNA a few nucleotides 3' to the Chi site. The properties and activities of the enzyme are changed at Chi. The Chi-altered holoenzyme produces a long 3'-ssDNA overhang and facilitates RecA-binding to the ssDNA for homologous DNA recombination and repair. Holoenzyme degrades any linearized DNA that is unable to undergo homologous recombination. In the holoenzyme this subunit recognizes the wild-type Chi sequence, and when added to isolated RecB increases its ATP-dependent helicase processivity.</text>
</comment>
<dbReference type="Gene3D" id="1.10.10.160">
    <property type="match status" value="1"/>
</dbReference>
<evidence type="ECO:0000256" key="7">
    <source>
        <dbReference type="ARBA" id="ARBA00022840"/>
    </source>
</evidence>
<evidence type="ECO:0000256" key="6">
    <source>
        <dbReference type="ARBA" id="ARBA00022839"/>
    </source>
</evidence>
<evidence type="ECO:0000256" key="2">
    <source>
        <dbReference type="ARBA" id="ARBA00022741"/>
    </source>
</evidence>
<dbReference type="RefSeq" id="WP_019958721.1">
    <property type="nucleotide sequence ID" value="NZ_CP091512.1"/>
</dbReference>
<evidence type="ECO:0000313" key="13">
    <source>
        <dbReference type="Proteomes" id="UP000832034"/>
    </source>
</evidence>
<protein>
    <recommendedName>
        <fullName evidence="10">RecBCD enzyme subunit RecC</fullName>
    </recommendedName>
    <alternativeName>
        <fullName evidence="10">Exonuclease V subunit RecC</fullName>
        <shortName evidence="10">ExoV subunit RecC</shortName>
    </alternativeName>
    <alternativeName>
        <fullName evidence="10">Helicase/nuclease RecBCD subunit RecC</fullName>
    </alternativeName>
</protein>
<evidence type="ECO:0000256" key="8">
    <source>
        <dbReference type="ARBA" id="ARBA00023125"/>
    </source>
</evidence>
<dbReference type="Pfam" id="PF04257">
    <property type="entry name" value="Exonuc_V_gamma"/>
    <property type="match status" value="1"/>
</dbReference>
<keyword evidence="5 10" id="KW-0347">Helicase</keyword>
<organism evidence="12 13">
    <name type="scientific">Vitreoscilla stercoraria</name>
    <dbReference type="NCBI Taxonomy" id="61"/>
    <lineage>
        <taxon>Bacteria</taxon>
        <taxon>Pseudomonadati</taxon>
        <taxon>Pseudomonadota</taxon>
        <taxon>Betaproteobacteria</taxon>
        <taxon>Neisseriales</taxon>
        <taxon>Neisseriaceae</taxon>
        <taxon>Vitreoscilla</taxon>
    </lineage>
</organism>
<comment type="subunit">
    <text evidence="10">Heterotrimer of RecB, RecC and RecD. All subunits contribute to DNA-binding.</text>
</comment>
<evidence type="ECO:0000256" key="5">
    <source>
        <dbReference type="ARBA" id="ARBA00022806"/>
    </source>
</evidence>
<keyword evidence="3 10" id="KW-0227">DNA damage</keyword>
<dbReference type="Gene3D" id="3.40.50.300">
    <property type="entry name" value="P-loop containing nucleotide triphosphate hydrolases"/>
    <property type="match status" value="2"/>
</dbReference>
<dbReference type="SUPFAM" id="SSF52980">
    <property type="entry name" value="Restriction endonuclease-like"/>
    <property type="match status" value="1"/>
</dbReference>
<dbReference type="HAMAP" id="MF_01486">
    <property type="entry name" value="RecC"/>
    <property type="match status" value="1"/>
</dbReference>
<dbReference type="PIRSF" id="PIRSF000980">
    <property type="entry name" value="RecC"/>
    <property type="match status" value="1"/>
</dbReference>
<reference evidence="12" key="1">
    <citation type="submission" date="2021-12" db="EMBL/GenBank/DDBJ databases">
        <authorList>
            <person name="Veyrier F.J."/>
        </authorList>
    </citation>
    <scope>NUCLEOTIDE SEQUENCE</scope>
    <source>
        <strain evidence="12">SAG 1488-6</strain>
    </source>
</reference>
<dbReference type="PANTHER" id="PTHR30591:SF1">
    <property type="entry name" value="RECBCD ENZYME SUBUNIT RECC"/>
    <property type="match status" value="1"/>
</dbReference>
<dbReference type="Gene3D" id="3.40.50.10930">
    <property type="match status" value="1"/>
</dbReference>
<keyword evidence="7 10" id="KW-0067">ATP-binding</keyword>
<evidence type="ECO:0000256" key="4">
    <source>
        <dbReference type="ARBA" id="ARBA00022801"/>
    </source>
</evidence>
<dbReference type="InterPro" id="IPR011335">
    <property type="entry name" value="Restrct_endonuc-II-like"/>
</dbReference>
<keyword evidence="6 10" id="KW-0269">Exonuclease</keyword>
<dbReference type="InterPro" id="IPR006697">
    <property type="entry name" value="RecC"/>
</dbReference>
<evidence type="ECO:0000256" key="10">
    <source>
        <dbReference type="HAMAP-Rule" id="MF_01486"/>
    </source>
</evidence>
<dbReference type="InterPro" id="IPR013986">
    <property type="entry name" value="DExx_box_DNA_helicase_dom_sf"/>
</dbReference>
<evidence type="ECO:0000259" key="11">
    <source>
        <dbReference type="Pfam" id="PF17946"/>
    </source>
</evidence>
<gene>
    <name evidence="10 12" type="primary">recC</name>
    <name evidence="12" type="ORF">LVJ81_08545</name>
</gene>
<dbReference type="InterPro" id="IPR041500">
    <property type="entry name" value="RecC_C"/>
</dbReference>
<keyword evidence="13" id="KW-1185">Reference proteome</keyword>
<dbReference type="GO" id="GO:0008854">
    <property type="term" value="F:exodeoxyribonuclease V activity"/>
    <property type="evidence" value="ECO:0007669"/>
    <property type="project" value="UniProtKB-EC"/>
</dbReference>
<keyword evidence="4 10" id="KW-0378">Hydrolase</keyword>
<dbReference type="Proteomes" id="UP000832034">
    <property type="component" value="Chromosome"/>
</dbReference>
<evidence type="ECO:0000256" key="9">
    <source>
        <dbReference type="ARBA" id="ARBA00023204"/>
    </source>
</evidence>
<dbReference type="NCBIfam" id="TIGR01450">
    <property type="entry name" value="recC"/>
    <property type="match status" value="1"/>
</dbReference>
<name>A0ABY4E8F1_VITST</name>
<accession>A0ABY4E8F1</accession>
<keyword evidence="1 10" id="KW-0540">Nuclease</keyword>
<evidence type="ECO:0000256" key="3">
    <source>
        <dbReference type="ARBA" id="ARBA00022763"/>
    </source>
</evidence>
<evidence type="ECO:0000256" key="1">
    <source>
        <dbReference type="ARBA" id="ARBA00022722"/>
    </source>
</evidence>
<proteinExistence type="inferred from homology"/>
<sequence length="1121" mass="129557">MLILHQSNRLENLAQSFASLLQNLPINGVFTPETIVIQSQGMKRYVNRFLALHNGIAANLDFNLPARFMWKTMQQSLGQLPKVSPFSSTVLHWRLMQLFENPQFKQQNSPAAQYLSNYIDSRDEAYFDLAFILADIFDQYMVYRFDWTEAWQHNQLLGLGADEAWQADLWQQLTAQESHQGEHRLQVWERFLEALPTAKLPERIWVFGITSMAPMYLDLFRQLSQYTDVHIFATNPSQAYWGDVIEPTFLLRKYESMSTEEAAQHQGHPLLASLGKQGRDFFSALTSDIEYEFSLDLFQENANTTLLARLQNDLLHLHSPQNHATDPTHSGLNHPDLYDGSIVMNSAHSALRELQILKDHIIQNLAQNPTWQLHDIAVLTPQVDPYLPYLEAVFGPNCPDGKPLAYSVSDVRLSRQQPLMQAIEQFLHLMDSRFELSDMLPLLDTPALQQRFDWDTDDVALLHTTIRELNIRWGLDDNMRRQFGGEGDAFTWSQALERVCMGWMLPQGSSHIAWHELVPYDSEPNHWAILAQLNHLVSLLQSYHQQWQEDTDIATWVIRLQDAIKELFLPLERDAFSLQQWQQNLQEWQQYADMAQYQGKLSFAIVKRHISAFLQQQSQAGFLRGGITICSMVPMRGLPFQMLCLLGMNDGEFPRDTKAPSFDLIYQDALHHRMRKGDRSRRDDDRYLFLETLLNARSQLYLSYIGKSIKNDERLAASTVVYEFIDTIALMVGASSQDLIEGDGEQAPWITSHPLQAFSPNYFAPQAKVYSYRQDIAQALNAPAKHIEAFIDGAYENHLQALPTQHEDLNLHMHEWLAFWRNPTRVWLKQQLSWQDTYAQDAWPEQELFELDAYDSMPLYEAFYDARRQRQSLEHVAAQILQRNQVPMGKLSQLHIETIQKQVLSMPSEWFHAPTLPNLDHVLEHRFHDGSHVQLQLSLSHRTDCGQIFWFHKTPTAPEKMAAWLEHLAFCAIDHSHIPKTTIIAWAENAWQWRPVNSDVAKQYLLESLILLRLGKHKPLPFFARASLAAGEAWYKQAKKTPDDEAIIQEESRKKAYVAFAGNHFKSGQLQQEEGTNLVYAHSEDSPLDSHLFMEVVKQMCVPMYEYIVAIEDADKETHAS</sequence>
<keyword evidence="9 10" id="KW-0234">DNA repair</keyword>
<evidence type="ECO:0000313" key="12">
    <source>
        <dbReference type="EMBL" id="UOO91685.1"/>
    </source>
</evidence>
<reference evidence="12" key="2">
    <citation type="journal article" date="2022" name="Res Sq">
        <title>Evolution of multicellular longitudinally dividing oral cavity symbionts (Neisseriaceae).</title>
        <authorList>
            <person name="Nyongesa S."/>
            <person name="Weber P."/>
            <person name="Bernet E."/>
            <person name="Pullido F."/>
            <person name="Nieckarz M."/>
            <person name="Delaby M."/>
            <person name="Nieves C."/>
            <person name="Viehboeck T."/>
            <person name="Krause N."/>
            <person name="Rivera-Millot A."/>
            <person name="Nakamura A."/>
            <person name="Vischer N."/>
            <person name="VanNieuwenhze M."/>
            <person name="Brun Y."/>
            <person name="Cava F."/>
            <person name="Bulgheresi S."/>
            <person name="Veyrier F."/>
        </authorList>
    </citation>
    <scope>NUCLEOTIDE SEQUENCE</scope>
    <source>
        <strain evidence="12">SAG 1488-6</strain>
    </source>
</reference>
<dbReference type="PANTHER" id="PTHR30591">
    <property type="entry name" value="RECBCD ENZYME SUBUNIT RECC"/>
    <property type="match status" value="1"/>
</dbReference>
<dbReference type="InterPro" id="IPR027417">
    <property type="entry name" value="P-loop_NTPase"/>
</dbReference>
<comment type="similarity">
    <text evidence="10">Belongs to the RecC family.</text>
</comment>
<comment type="miscellaneous">
    <text evidence="10">In the RecBCD complex, RecB has a slow 3'-5' helicase, an exonuclease activity and loads RecA onto ssDNA, RecD has a fast 5'-3' helicase activity, while RecC stimulates the ATPase and processivity of the RecB helicase and contributes to recognition of the Chi site.</text>
</comment>
<dbReference type="SUPFAM" id="SSF52540">
    <property type="entry name" value="P-loop containing nucleoside triphosphate hydrolases"/>
    <property type="match status" value="2"/>
</dbReference>
<keyword evidence="8 10" id="KW-0238">DNA-binding</keyword>
<keyword evidence="2 10" id="KW-0547">Nucleotide-binding</keyword>
<dbReference type="EMBL" id="CP091512">
    <property type="protein sequence ID" value="UOO91685.1"/>
    <property type="molecule type" value="Genomic_DNA"/>
</dbReference>
<feature type="domain" description="RecC C-terminal" evidence="11">
    <location>
        <begin position="811"/>
        <end position="1032"/>
    </location>
</feature>